<protein>
    <submittedName>
        <fullName evidence="1">Uncharacterized protein</fullName>
    </submittedName>
</protein>
<evidence type="ECO:0000313" key="1">
    <source>
        <dbReference type="EMBL" id="CVI20264.1"/>
    </source>
</evidence>
<evidence type="ECO:0000313" key="2">
    <source>
        <dbReference type="Proteomes" id="UP000192074"/>
    </source>
</evidence>
<sequence>MSAKINDRYVCFLTSLTGGGGGLVACPLFSTFRTPQGLCNRNSCGFSDSLGGAMSASSTAFFRPGSFICAVHLIARRHPQSGL</sequence>
<organism evidence="1 2">
    <name type="scientific">Agrobacterium tumefaciens str. B6</name>
    <dbReference type="NCBI Taxonomy" id="1183423"/>
    <lineage>
        <taxon>Bacteria</taxon>
        <taxon>Pseudomonadati</taxon>
        <taxon>Pseudomonadota</taxon>
        <taxon>Alphaproteobacteria</taxon>
        <taxon>Hyphomicrobiales</taxon>
        <taxon>Rhizobiaceae</taxon>
        <taxon>Rhizobium/Agrobacterium group</taxon>
        <taxon>Agrobacterium</taxon>
        <taxon>Agrobacterium tumefaciens complex</taxon>
    </lineage>
</organism>
<reference evidence="1 2" key="1">
    <citation type="submission" date="2016-01" db="EMBL/GenBank/DDBJ databases">
        <authorList>
            <person name="Regsiter A."/>
            <person name="william w."/>
        </authorList>
    </citation>
    <scope>NUCLEOTIDE SEQUENCE [LARGE SCALE GENOMIC DNA]</scope>
    <source>
        <strain evidence="1 2">B6</strain>
    </source>
</reference>
<comment type="caution">
    <text evidence="1">The sequence shown here is derived from an EMBL/GenBank/DDBJ whole genome shotgun (WGS) entry which is preliminary data.</text>
</comment>
<proteinExistence type="predicted"/>
<dbReference type="EMBL" id="FCNL01000027">
    <property type="protein sequence ID" value="CVI20264.1"/>
    <property type="molecule type" value="Genomic_DNA"/>
</dbReference>
<dbReference type="AlphaFoldDB" id="A0A822V3P8"/>
<dbReference type="Proteomes" id="UP000192074">
    <property type="component" value="Unassembled WGS sequence"/>
</dbReference>
<dbReference type="PROSITE" id="PS51257">
    <property type="entry name" value="PROKAR_LIPOPROTEIN"/>
    <property type="match status" value="1"/>
</dbReference>
<name>A0A822V3P8_AGRTU</name>
<accession>A0A822V3P8</accession>
<gene>
    <name evidence="1" type="ORF">AGR4A_Lc10022</name>
</gene>